<feature type="compositionally biased region" description="Acidic residues" evidence="1">
    <location>
        <begin position="1"/>
        <end position="16"/>
    </location>
</feature>
<comment type="caution">
    <text evidence="2">The sequence shown here is derived from an EMBL/GenBank/DDBJ whole genome shotgun (WGS) entry which is preliminary data.</text>
</comment>
<feature type="region of interest" description="Disordered" evidence="1">
    <location>
        <begin position="1"/>
        <end position="26"/>
    </location>
</feature>
<gene>
    <name evidence="2" type="ORF">niasHT_001253</name>
</gene>
<sequence length="125" mass="14080">MIIGEEEAEGPSEEDEKCQQQQQSNQSFNLSTASADICLASADHIGKVAWAFFQLTNQLGRRSECKPIRGREGKDVIKRVGREKPLIRQTKGGGREESAADQLTKRRDRHVVMLQKQANDERKSI</sequence>
<protein>
    <submittedName>
        <fullName evidence="2">Uncharacterized protein</fullName>
    </submittedName>
</protein>
<keyword evidence="3" id="KW-1185">Reference proteome</keyword>
<dbReference type="EMBL" id="JBICBT010000114">
    <property type="protein sequence ID" value="KAL3123053.1"/>
    <property type="molecule type" value="Genomic_DNA"/>
</dbReference>
<dbReference type="AlphaFoldDB" id="A0ABD2M697"/>
<feature type="region of interest" description="Disordered" evidence="1">
    <location>
        <begin position="88"/>
        <end position="107"/>
    </location>
</feature>
<name>A0ABD2M697_9BILA</name>
<reference evidence="2 3" key="1">
    <citation type="submission" date="2024-10" db="EMBL/GenBank/DDBJ databases">
        <authorList>
            <person name="Kim D."/>
        </authorList>
    </citation>
    <scope>NUCLEOTIDE SEQUENCE [LARGE SCALE GENOMIC DNA]</scope>
    <source>
        <strain evidence="2">BH-2024</strain>
    </source>
</reference>
<organism evidence="2 3">
    <name type="scientific">Heterodera trifolii</name>
    <dbReference type="NCBI Taxonomy" id="157864"/>
    <lineage>
        <taxon>Eukaryota</taxon>
        <taxon>Metazoa</taxon>
        <taxon>Ecdysozoa</taxon>
        <taxon>Nematoda</taxon>
        <taxon>Chromadorea</taxon>
        <taxon>Rhabditida</taxon>
        <taxon>Tylenchina</taxon>
        <taxon>Tylenchomorpha</taxon>
        <taxon>Tylenchoidea</taxon>
        <taxon>Heteroderidae</taxon>
        <taxon>Heteroderinae</taxon>
        <taxon>Heterodera</taxon>
    </lineage>
</organism>
<accession>A0ABD2M697</accession>
<evidence type="ECO:0000313" key="3">
    <source>
        <dbReference type="Proteomes" id="UP001620626"/>
    </source>
</evidence>
<evidence type="ECO:0000313" key="2">
    <source>
        <dbReference type="EMBL" id="KAL3123053.1"/>
    </source>
</evidence>
<proteinExistence type="predicted"/>
<evidence type="ECO:0000256" key="1">
    <source>
        <dbReference type="SAM" id="MobiDB-lite"/>
    </source>
</evidence>
<dbReference type="Proteomes" id="UP001620626">
    <property type="component" value="Unassembled WGS sequence"/>
</dbReference>